<evidence type="ECO:0000256" key="9">
    <source>
        <dbReference type="ARBA" id="ARBA00023146"/>
    </source>
</evidence>
<evidence type="ECO:0000256" key="3">
    <source>
        <dbReference type="ARBA" id="ARBA00011209"/>
    </source>
</evidence>
<dbReference type="InterPro" id="IPR008909">
    <property type="entry name" value="DALR_anticod-bd"/>
</dbReference>
<name>A0A4R2LHY6_9GAMM</name>
<comment type="subunit">
    <text evidence="3 11">Tetramer of two alpha and two beta subunits.</text>
</comment>
<comment type="catalytic activity">
    <reaction evidence="10 11">
        <text>tRNA(Gly) + glycine + ATP = glycyl-tRNA(Gly) + AMP + diphosphate</text>
        <dbReference type="Rhea" id="RHEA:16013"/>
        <dbReference type="Rhea" id="RHEA-COMP:9664"/>
        <dbReference type="Rhea" id="RHEA-COMP:9683"/>
        <dbReference type="ChEBI" id="CHEBI:30616"/>
        <dbReference type="ChEBI" id="CHEBI:33019"/>
        <dbReference type="ChEBI" id="CHEBI:57305"/>
        <dbReference type="ChEBI" id="CHEBI:78442"/>
        <dbReference type="ChEBI" id="CHEBI:78522"/>
        <dbReference type="ChEBI" id="CHEBI:456215"/>
        <dbReference type="EC" id="6.1.1.14"/>
    </reaction>
</comment>
<evidence type="ECO:0000256" key="5">
    <source>
        <dbReference type="ARBA" id="ARBA00022598"/>
    </source>
</evidence>
<evidence type="ECO:0000313" key="13">
    <source>
        <dbReference type="EMBL" id="TCO82751.1"/>
    </source>
</evidence>
<dbReference type="OrthoDB" id="9775440at2"/>
<dbReference type="InterPro" id="IPR015944">
    <property type="entry name" value="Gly-tRNA-synth_bsu"/>
</dbReference>
<dbReference type="EC" id="6.1.1.14" evidence="11"/>
<dbReference type="RefSeq" id="WP_132539293.1">
    <property type="nucleotide sequence ID" value="NZ_SLWY01000004.1"/>
</dbReference>
<evidence type="ECO:0000256" key="2">
    <source>
        <dbReference type="ARBA" id="ARBA00008226"/>
    </source>
</evidence>
<proteinExistence type="inferred from homology"/>
<feature type="domain" description="DALR anticodon binding" evidence="12">
    <location>
        <begin position="582"/>
        <end position="676"/>
    </location>
</feature>
<dbReference type="GO" id="GO:0005829">
    <property type="term" value="C:cytosol"/>
    <property type="evidence" value="ECO:0007669"/>
    <property type="project" value="TreeGrafter"/>
</dbReference>
<dbReference type="InterPro" id="IPR006194">
    <property type="entry name" value="Gly-tRNA-synth_heterodimer"/>
</dbReference>
<dbReference type="EMBL" id="SLWY01000004">
    <property type="protein sequence ID" value="TCO82751.1"/>
    <property type="molecule type" value="Genomic_DNA"/>
</dbReference>
<keyword evidence="5 11" id="KW-0436">Ligase</keyword>
<dbReference type="PANTHER" id="PTHR30075">
    <property type="entry name" value="GLYCYL-TRNA SYNTHETASE"/>
    <property type="match status" value="1"/>
</dbReference>
<dbReference type="GO" id="GO:0004820">
    <property type="term" value="F:glycine-tRNA ligase activity"/>
    <property type="evidence" value="ECO:0007669"/>
    <property type="project" value="UniProtKB-UniRule"/>
</dbReference>
<dbReference type="SUPFAM" id="SSF109604">
    <property type="entry name" value="HD-domain/PDEase-like"/>
    <property type="match status" value="1"/>
</dbReference>
<dbReference type="GO" id="GO:0004814">
    <property type="term" value="F:arginine-tRNA ligase activity"/>
    <property type="evidence" value="ECO:0007669"/>
    <property type="project" value="InterPro"/>
</dbReference>
<dbReference type="PRINTS" id="PR01045">
    <property type="entry name" value="TRNASYNTHGB"/>
</dbReference>
<evidence type="ECO:0000256" key="7">
    <source>
        <dbReference type="ARBA" id="ARBA00022840"/>
    </source>
</evidence>
<keyword evidence="14" id="KW-1185">Reference proteome</keyword>
<evidence type="ECO:0000256" key="8">
    <source>
        <dbReference type="ARBA" id="ARBA00022917"/>
    </source>
</evidence>
<protein>
    <recommendedName>
        <fullName evidence="11">Glycine--tRNA ligase beta subunit</fullName>
        <ecNumber evidence="11">6.1.1.14</ecNumber>
    </recommendedName>
    <alternativeName>
        <fullName evidence="11">Glycyl-tRNA synthetase beta subunit</fullName>
        <shortName evidence="11">GlyRS</shortName>
    </alternativeName>
</protein>
<evidence type="ECO:0000256" key="10">
    <source>
        <dbReference type="ARBA" id="ARBA00047937"/>
    </source>
</evidence>
<keyword evidence="7 11" id="KW-0067">ATP-binding</keyword>
<comment type="subcellular location">
    <subcellularLocation>
        <location evidence="1 11">Cytoplasm</location>
    </subcellularLocation>
</comment>
<evidence type="ECO:0000313" key="14">
    <source>
        <dbReference type="Proteomes" id="UP000295765"/>
    </source>
</evidence>
<keyword evidence="9 11" id="KW-0030">Aminoacyl-tRNA synthetase</keyword>
<evidence type="ECO:0000256" key="11">
    <source>
        <dbReference type="HAMAP-Rule" id="MF_00255"/>
    </source>
</evidence>
<organism evidence="13 14">
    <name type="scientific">Plasticicumulans lactativorans</name>
    <dbReference type="NCBI Taxonomy" id="1133106"/>
    <lineage>
        <taxon>Bacteria</taxon>
        <taxon>Pseudomonadati</taxon>
        <taxon>Pseudomonadota</taxon>
        <taxon>Gammaproteobacteria</taxon>
        <taxon>Candidatus Competibacteraceae</taxon>
        <taxon>Plasticicumulans</taxon>
    </lineage>
</organism>
<accession>A0A4R2LHY6</accession>
<gene>
    <name evidence="11" type="primary">glyS</name>
    <name evidence="13" type="ORF">EV699_104143</name>
</gene>
<dbReference type="GO" id="GO:0006420">
    <property type="term" value="P:arginyl-tRNA aminoacylation"/>
    <property type="evidence" value="ECO:0007669"/>
    <property type="project" value="InterPro"/>
</dbReference>
<dbReference type="Pfam" id="PF05746">
    <property type="entry name" value="DALR_1"/>
    <property type="match status" value="1"/>
</dbReference>
<dbReference type="AlphaFoldDB" id="A0A4R2LHY6"/>
<dbReference type="GO" id="GO:0006426">
    <property type="term" value="P:glycyl-tRNA aminoacylation"/>
    <property type="evidence" value="ECO:0007669"/>
    <property type="project" value="UniProtKB-UniRule"/>
</dbReference>
<dbReference type="HAMAP" id="MF_00255">
    <property type="entry name" value="Gly_tRNA_synth_beta"/>
    <property type="match status" value="1"/>
</dbReference>
<reference evidence="13 14" key="1">
    <citation type="submission" date="2019-03" db="EMBL/GenBank/DDBJ databases">
        <title>Genomic Encyclopedia of Type Strains, Phase IV (KMG-IV): sequencing the most valuable type-strain genomes for metagenomic binning, comparative biology and taxonomic classification.</title>
        <authorList>
            <person name="Goeker M."/>
        </authorList>
    </citation>
    <scope>NUCLEOTIDE SEQUENCE [LARGE SCALE GENOMIC DNA]</scope>
    <source>
        <strain evidence="13 14">DSM 25287</strain>
    </source>
</reference>
<comment type="similarity">
    <text evidence="2 11">Belongs to the class-II aminoacyl-tRNA synthetase family.</text>
</comment>
<evidence type="ECO:0000259" key="12">
    <source>
        <dbReference type="Pfam" id="PF05746"/>
    </source>
</evidence>
<dbReference type="NCBIfam" id="TIGR00211">
    <property type="entry name" value="glyS"/>
    <property type="match status" value="1"/>
</dbReference>
<keyword evidence="4 11" id="KW-0963">Cytoplasm</keyword>
<keyword evidence="8 11" id="KW-0648">Protein biosynthesis</keyword>
<dbReference type="Pfam" id="PF02092">
    <property type="entry name" value="tRNA_synt_2f"/>
    <property type="match status" value="1"/>
</dbReference>
<comment type="caution">
    <text evidence="13">The sequence shown here is derived from an EMBL/GenBank/DDBJ whole genome shotgun (WGS) entry which is preliminary data.</text>
</comment>
<evidence type="ECO:0000256" key="1">
    <source>
        <dbReference type="ARBA" id="ARBA00004496"/>
    </source>
</evidence>
<dbReference type="PANTHER" id="PTHR30075:SF2">
    <property type="entry name" value="GLYCINE--TRNA LIGASE, CHLOROPLASTIC_MITOCHONDRIAL 2"/>
    <property type="match status" value="1"/>
</dbReference>
<evidence type="ECO:0000256" key="4">
    <source>
        <dbReference type="ARBA" id="ARBA00022490"/>
    </source>
</evidence>
<dbReference type="Proteomes" id="UP000295765">
    <property type="component" value="Unassembled WGS sequence"/>
</dbReference>
<evidence type="ECO:0000256" key="6">
    <source>
        <dbReference type="ARBA" id="ARBA00022741"/>
    </source>
</evidence>
<keyword evidence="6 11" id="KW-0547">Nucleotide-binding</keyword>
<dbReference type="PROSITE" id="PS50861">
    <property type="entry name" value="AA_TRNA_LIGASE_II_GLYAB"/>
    <property type="match status" value="1"/>
</dbReference>
<dbReference type="GO" id="GO:0005524">
    <property type="term" value="F:ATP binding"/>
    <property type="evidence" value="ECO:0007669"/>
    <property type="project" value="UniProtKB-UniRule"/>
</dbReference>
<sequence length="691" mass="75480">MAETRHLLIEIGTEELPPKALHLLSEAFEAGIRDGLSRKELGHGVLTRFAAPRRLAVLVHDLIVVQPERRVERRGPALAAAFDAAGNPSKATEGFARSCGVTVAELDRVETAKGAWLAYHSIVPGALTATLIPEIVETALKELPIPRRMRWGNGSEEFVRPVHWVVMLFGDDVVPGAILGVRAGRDSHGHRFHHPEPIPLPRAAAYAAVLAETGKVLADFGQRREAIRSQASHLASELGGTAVIEPALLDEVTALVEWPVALVGNFEPRFLAVPHEALITTMQDNQKYFPIVDAQQRLLPHFITIANIESRDPAKVRAGNERVIRPRFADAEFFWNQDRKTRLESHQPALKNVVFQQRLGSLYDKSERVAALARTLARSTGGNPDGVEHAARLAKCDLLTSMVQEFPELQGTMGHYYAKHDGESAETARAIEEQYWPRFAGDAIPGTATGRLLALAERLDTLVGIFAIGQGPSGNKDPFALRRAALGALRIIIEGGLDIDLPAVLHEAAAAFPAAVHTAAAIDTVLDFMSERLRGYYIEQGFKADAFEAVAELRPPRPLDFDRRIRAVTDFRQLPEAESLAAANKRIRNILRKLEGELPFAVRTELLVEPAELALAAALAEIASEAVPMLEASLYAEGLSRLAGLRAPVDAFFDAVLVMADDTALRQNRIALLNELGSLFLRVADLSKLSN</sequence>